<feature type="transmembrane region" description="Helical" evidence="6">
    <location>
        <begin position="46"/>
        <end position="71"/>
    </location>
</feature>
<accession>A0A5M8QUE6</accession>
<comment type="caution">
    <text evidence="8">The sequence shown here is derived from an EMBL/GenBank/DDBJ whole genome shotgun (WGS) entry which is preliminary data.</text>
</comment>
<evidence type="ECO:0000256" key="1">
    <source>
        <dbReference type="ARBA" id="ARBA00004651"/>
    </source>
</evidence>
<dbReference type="PANTHER" id="PTHR40077:SF1">
    <property type="entry name" value="MEMBRANE PROTEIN"/>
    <property type="match status" value="1"/>
</dbReference>
<dbReference type="NCBIfam" id="TIGR03954">
    <property type="entry name" value="integ_memb_HG"/>
    <property type="match status" value="1"/>
</dbReference>
<dbReference type="GO" id="GO:0005886">
    <property type="term" value="C:plasma membrane"/>
    <property type="evidence" value="ECO:0007669"/>
    <property type="project" value="UniProtKB-SubCell"/>
</dbReference>
<dbReference type="OrthoDB" id="1121311at2"/>
<dbReference type="EMBL" id="VBSN01000049">
    <property type="protein sequence ID" value="KAA6438670.1"/>
    <property type="molecule type" value="Genomic_DNA"/>
</dbReference>
<comment type="subcellular location">
    <subcellularLocation>
        <location evidence="1">Cell membrane</location>
        <topology evidence="1">Multi-pass membrane protein</topology>
    </subcellularLocation>
</comment>
<evidence type="ECO:0000259" key="7">
    <source>
        <dbReference type="Pfam" id="PF12823"/>
    </source>
</evidence>
<protein>
    <submittedName>
        <fullName evidence="8">DUF3817 domain-containing protein</fullName>
    </submittedName>
</protein>
<dbReference type="Pfam" id="PF12823">
    <property type="entry name" value="DUF3817"/>
    <property type="match status" value="1"/>
</dbReference>
<evidence type="ECO:0000256" key="6">
    <source>
        <dbReference type="SAM" id="Phobius"/>
    </source>
</evidence>
<proteinExistence type="predicted"/>
<dbReference type="Proteomes" id="UP000323994">
    <property type="component" value="Unassembled WGS sequence"/>
</dbReference>
<keyword evidence="9" id="KW-1185">Reference proteome</keyword>
<reference evidence="8 9" key="1">
    <citation type="submission" date="2019-05" db="EMBL/GenBank/DDBJ databases">
        <authorList>
            <person name="Qu J.-H."/>
        </authorList>
    </citation>
    <scope>NUCLEOTIDE SEQUENCE [LARGE SCALE GENOMIC DNA]</scope>
    <source>
        <strain evidence="8 9">NS28</strain>
    </source>
</reference>
<name>A0A5M8QUE6_9BACT</name>
<evidence type="ECO:0000256" key="3">
    <source>
        <dbReference type="ARBA" id="ARBA00022692"/>
    </source>
</evidence>
<keyword evidence="2" id="KW-1003">Cell membrane</keyword>
<gene>
    <name evidence="8" type="ORF">FEM33_18595</name>
</gene>
<evidence type="ECO:0000256" key="4">
    <source>
        <dbReference type="ARBA" id="ARBA00022989"/>
    </source>
</evidence>
<keyword evidence="3 6" id="KW-0812">Transmembrane</keyword>
<evidence type="ECO:0000313" key="8">
    <source>
        <dbReference type="EMBL" id="KAA6438670.1"/>
    </source>
</evidence>
<keyword evidence="4 6" id="KW-1133">Transmembrane helix</keyword>
<dbReference type="RefSeq" id="WP_139013466.1">
    <property type="nucleotide sequence ID" value="NZ_VBSN01000049.1"/>
</dbReference>
<sequence length="101" mass="11242">MLSTLLKSALGRFRIIAFLEGVSYLVLLGIAMPLKYLAGIPQAVRVVGMAHGVLFVLFVLLLVQVATQYGWSFKKSFLSFFSSLIPFGTFYADAKWFRSQA</sequence>
<dbReference type="AlphaFoldDB" id="A0A5M8QUE6"/>
<evidence type="ECO:0000256" key="2">
    <source>
        <dbReference type="ARBA" id="ARBA00022475"/>
    </source>
</evidence>
<feature type="transmembrane region" description="Helical" evidence="6">
    <location>
        <begin position="15"/>
        <end position="34"/>
    </location>
</feature>
<keyword evidence="5 6" id="KW-0472">Membrane</keyword>
<evidence type="ECO:0000313" key="9">
    <source>
        <dbReference type="Proteomes" id="UP000323994"/>
    </source>
</evidence>
<dbReference type="PANTHER" id="PTHR40077">
    <property type="entry name" value="MEMBRANE PROTEIN-RELATED"/>
    <property type="match status" value="1"/>
</dbReference>
<feature type="domain" description="DUF3817" evidence="7">
    <location>
        <begin position="10"/>
        <end position="96"/>
    </location>
</feature>
<organism evidence="8 9">
    <name type="scientific">Dyadobacter flavalbus</name>
    <dbReference type="NCBI Taxonomy" id="2579942"/>
    <lineage>
        <taxon>Bacteria</taxon>
        <taxon>Pseudomonadati</taxon>
        <taxon>Bacteroidota</taxon>
        <taxon>Cytophagia</taxon>
        <taxon>Cytophagales</taxon>
        <taxon>Spirosomataceae</taxon>
        <taxon>Dyadobacter</taxon>
    </lineage>
</organism>
<dbReference type="InterPro" id="IPR023845">
    <property type="entry name" value="DUF3817_TM"/>
</dbReference>
<evidence type="ECO:0000256" key="5">
    <source>
        <dbReference type="ARBA" id="ARBA00023136"/>
    </source>
</evidence>